<keyword evidence="6" id="KW-0833">Ubl conjugation pathway</keyword>
<dbReference type="InterPro" id="IPR013083">
    <property type="entry name" value="Znf_RING/FYVE/PHD"/>
</dbReference>
<evidence type="ECO:0000259" key="9">
    <source>
        <dbReference type="PROSITE" id="PS51873"/>
    </source>
</evidence>
<dbReference type="Gene3D" id="3.30.40.10">
    <property type="entry name" value="Zinc/RING finger domain, C3HC4 (zinc finger)"/>
    <property type="match status" value="1"/>
</dbReference>
<dbReference type="Pfam" id="PF26200">
    <property type="entry name" value="Rcat_RNF216"/>
    <property type="match status" value="1"/>
</dbReference>
<accession>A0A914I0Q4</accession>
<comment type="pathway">
    <text evidence="1">Protein modification; protein ubiquitination.</text>
</comment>
<protein>
    <submittedName>
        <fullName evidence="11">RING-type domain-containing protein</fullName>
    </submittedName>
</protein>
<reference evidence="11" key="1">
    <citation type="submission" date="2022-11" db="UniProtKB">
        <authorList>
            <consortium name="WormBaseParasite"/>
        </authorList>
    </citation>
    <scope>IDENTIFICATION</scope>
</reference>
<dbReference type="GO" id="GO:0016740">
    <property type="term" value="F:transferase activity"/>
    <property type="evidence" value="ECO:0007669"/>
    <property type="project" value="UniProtKB-KW"/>
</dbReference>
<keyword evidence="5" id="KW-0863">Zinc-finger</keyword>
<name>A0A914I0Q4_GLORO</name>
<feature type="domain" description="RING-type" evidence="9">
    <location>
        <begin position="85"/>
        <end position="318"/>
    </location>
</feature>
<keyword evidence="4" id="KW-0677">Repeat</keyword>
<evidence type="ECO:0000256" key="4">
    <source>
        <dbReference type="ARBA" id="ARBA00022737"/>
    </source>
</evidence>
<evidence type="ECO:0000256" key="8">
    <source>
        <dbReference type="SAM" id="MobiDB-lite"/>
    </source>
</evidence>
<evidence type="ECO:0000313" key="10">
    <source>
        <dbReference type="Proteomes" id="UP000887572"/>
    </source>
</evidence>
<feature type="compositionally biased region" description="Basic and acidic residues" evidence="8">
    <location>
        <begin position="332"/>
        <end position="342"/>
    </location>
</feature>
<dbReference type="PANTHER" id="PTHR22770:SF47">
    <property type="entry name" value="E3 UBIQUITIN-PROTEIN LIGASE RNF216"/>
    <property type="match status" value="1"/>
</dbReference>
<organism evidence="10 11">
    <name type="scientific">Globodera rostochiensis</name>
    <name type="common">Golden nematode worm</name>
    <name type="synonym">Heterodera rostochiensis</name>
    <dbReference type="NCBI Taxonomy" id="31243"/>
    <lineage>
        <taxon>Eukaryota</taxon>
        <taxon>Metazoa</taxon>
        <taxon>Ecdysozoa</taxon>
        <taxon>Nematoda</taxon>
        <taxon>Chromadorea</taxon>
        <taxon>Rhabditida</taxon>
        <taxon>Tylenchina</taxon>
        <taxon>Tylenchomorpha</taxon>
        <taxon>Tylenchoidea</taxon>
        <taxon>Heteroderidae</taxon>
        <taxon>Heteroderinae</taxon>
        <taxon>Globodera</taxon>
    </lineage>
</organism>
<dbReference type="WBParaSite" id="Gr19_v10_g6227.t1">
    <property type="protein sequence ID" value="Gr19_v10_g6227.t1"/>
    <property type="gene ID" value="Gr19_v10_g6227"/>
</dbReference>
<dbReference type="GO" id="GO:0008270">
    <property type="term" value="F:zinc ion binding"/>
    <property type="evidence" value="ECO:0007669"/>
    <property type="project" value="UniProtKB-KW"/>
</dbReference>
<dbReference type="PROSITE" id="PS51873">
    <property type="entry name" value="TRIAD"/>
    <property type="match status" value="1"/>
</dbReference>
<dbReference type="PANTHER" id="PTHR22770">
    <property type="entry name" value="UBIQUITIN CONJUGATING ENZYME 7 INTERACTING PROTEIN-RELATED"/>
    <property type="match status" value="1"/>
</dbReference>
<evidence type="ECO:0000256" key="2">
    <source>
        <dbReference type="ARBA" id="ARBA00022679"/>
    </source>
</evidence>
<evidence type="ECO:0000256" key="5">
    <source>
        <dbReference type="ARBA" id="ARBA00022771"/>
    </source>
</evidence>
<proteinExistence type="predicted"/>
<keyword evidence="3" id="KW-0479">Metal-binding</keyword>
<dbReference type="InterPro" id="IPR051628">
    <property type="entry name" value="LUBAC_E3_Ligases"/>
</dbReference>
<evidence type="ECO:0000256" key="3">
    <source>
        <dbReference type="ARBA" id="ARBA00022723"/>
    </source>
</evidence>
<dbReference type="InterPro" id="IPR044066">
    <property type="entry name" value="TRIAD_supradom"/>
</dbReference>
<dbReference type="SUPFAM" id="SSF57850">
    <property type="entry name" value="RING/U-box"/>
    <property type="match status" value="2"/>
</dbReference>
<dbReference type="AlphaFoldDB" id="A0A914I0Q4"/>
<evidence type="ECO:0000256" key="1">
    <source>
        <dbReference type="ARBA" id="ARBA00004906"/>
    </source>
</evidence>
<keyword evidence="2" id="KW-0808">Transferase</keyword>
<feature type="region of interest" description="Disordered" evidence="8">
    <location>
        <begin position="332"/>
        <end position="353"/>
    </location>
</feature>
<sequence>MLQQVNSGIKGKMKTMLRKAKNKIKLKKHKFFDSRDQFSEESGSDYFHDCPESENESMEDNLLKCKVCWDGVPLEQLCFCDRSMRVKSEGNSGEEDNANANANANANKSGEIHEETTHAFCSQCLEQYTNTAHQEMPFAKGGLGLRCMVPKCNNPITWQEIRAFVPSKVTRSLEDRCAELIVSQSKLSYLERCRKCNCAVEMGISPEEQLIFCCPECASKFCRKCNEAWVDEHNGISCEQFATKQKRQHNLDERLTAVAVHKCHKCKSSFIKRSGCNRVTCKCGASVCSICWTTNVSYEHFCECFLPPSLLGRCKNCGKCLLWHNAKENEEREMERIRKESDAGDGASASQQI</sequence>
<evidence type="ECO:0000256" key="6">
    <source>
        <dbReference type="ARBA" id="ARBA00022786"/>
    </source>
</evidence>
<evidence type="ECO:0000313" key="11">
    <source>
        <dbReference type="WBParaSite" id="Gr19_v10_g6227.t1"/>
    </source>
</evidence>
<keyword evidence="10" id="KW-1185">Reference proteome</keyword>
<dbReference type="Proteomes" id="UP000887572">
    <property type="component" value="Unplaced"/>
</dbReference>
<keyword evidence="7" id="KW-0862">Zinc</keyword>
<evidence type="ECO:0000256" key="7">
    <source>
        <dbReference type="ARBA" id="ARBA00022833"/>
    </source>
</evidence>